<evidence type="ECO:0000313" key="2">
    <source>
        <dbReference type="EMBL" id="KAK9104945.1"/>
    </source>
</evidence>
<proteinExistence type="predicted"/>
<feature type="region of interest" description="Disordered" evidence="1">
    <location>
        <begin position="60"/>
        <end position="110"/>
    </location>
</feature>
<organism evidence="2 3">
    <name type="scientific">Stephania cephalantha</name>
    <dbReference type="NCBI Taxonomy" id="152367"/>
    <lineage>
        <taxon>Eukaryota</taxon>
        <taxon>Viridiplantae</taxon>
        <taxon>Streptophyta</taxon>
        <taxon>Embryophyta</taxon>
        <taxon>Tracheophyta</taxon>
        <taxon>Spermatophyta</taxon>
        <taxon>Magnoliopsida</taxon>
        <taxon>Ranunculales</taxon>
        <taxon>Menispermaceae</taxon>
        <taxon>Menispermoideae</taxon>
        <taxon>Cissampelideae</taxon>
        <taxon>Stephania</taxon>
    </lineage>
</organism>
<gene>
    <name evidence="2" type="ORF">Scep_021789</name>
</gene>
<dbReference type="EMBL" id="JBBNAG010000009">
    <property type="protein sequence ID" value="KAK9104945.1"/>
    <property type="molecule type" value="Genomic_DNA"/>
</dbReference>
<comment type="caution">
    <text evidence="2">The sequence shown here is derived from an EMBL/GenBank/DDBJ whole genome shotgun (WGS) entry which is preliminary data.</text>
</comment>
<feature type="compositionally biased region" description="Basic residues" evidence="1">
    <location>
        <begin position="64"/>
        <end position="98"/>
    </location>
</feature>
<protein>
    <submittedName>
        <fullName evidence="2">Uncharacterized protein</fullName>
    </submittedName>
</protein>
<sequence>MYKGGNCLFRRSPFLRWNLHHRIQTKKIGNKLFKKKIPLNKKLKKRVHQKMEMKKVNVKEMRKVRVKRKKERRKRKTKKKKKKKKKKKIMKTKKKKMRIYSSKWSKKGQVPKAVVRVRRAVDVVTAWKALPLGEGDRASALKMVD</sequence>
<name>A0AAP0F6N8_9MAGN</name>
<evidence type="ECO:0000313" key="3">
    <source>
        <dbReference type="Proteomes" id="UP001419268"/>
    </source>
</evidence>
<dbReference type="Proteomes" id="UP001419268">
    <property type="component" value="Unassembled WGS sequence"/>
</dbReference>
<evidence type="ECO:0000256" key="1">
    <source>
        <dbReference type="SAM" id="MobiDB-lite"/>
    </source>
</evidence>
<dbReference type="AlphaFoldDB" id="A0AAP0F6N8"/>
<keyword evidence="3" id="KW-1185">Reference proteome</keyword>
<accession>A0AAP0F6N8</accession>
<reference evidence="2 3" key="1">
    <citation type="submission" date="2024-01" db="EMBL/GenBank/DDBJ databases">
        <title>Genome assemblies of Stephania.</title>
        <authorList>
            <person name="Yang L."/>
        </authorList>
    </citation>
    <scope>NUCLEOTIDE SEQUENCE [LARGE SCALE GENOMIC DNA]</scope>
    <source>
        <strain evidence="2">JXDWG</strain>
        <tissue evidence="2">Leaf</tissue>
    </source>
</reference>